<keyword evidence="2" id="KW-0371">Homeobox</keyword>
<dbReference type="KEGG" id="ril:CRIB_1021"/>
<evidence type="ECO:0000259" key="1">
    <source>
        <dbReference type="Pfam" id="PF08765"/>
    </source>
</evidence>
<dbReference type="AlphaFoldDB" id="A0A1V1I0K6"/>
<dbReference type="Proteomes" id="UP000245622">
    <property type="component" value="Chromosome 1"/>
</dbReference>
<feature type="domain" description="Mor transcription activator" evidence="1">
    <location>
        <begin position="16"/>
        <end position="82"/>
    </location>
</feature>
<dbReference type="SUPFAM" id="SSF46689">
    <property type="entry name" value="Homeodomain-like"/>
    <property type="match status" value="1"/>
</dbReference>
<evidence type="ECO:0000313" key="2">
    <source>
        <dbReference type="EMBL" id="CED93772.1"/>
    </source>
</evidence>
<dbReference type="GeneID" id="82205199"/>
<sequence>MLDNLTINDLPDGVVDVVEVIGMDAFKSLVKFAGGSNLYIPNESSLVKGARNRMIRESFDGDYKKVSRKFGISTAQVRNIVNYK</sequence>
<dbReference type="InterPro" id="IPR014875">
    <property type="entry name" value="Mor_transcription_activator"/>
</dbReference>
<organism evidence="2 3">
    <name type="scientific">Romboutsia ilealis</name>
    <dbReference type="NCBI Taxonomy" id="1115758"/>
    <lineage>
        <taxon>Bacteria</taxon>
        <taxon>Bacillati</taxon>
        <taxon>Bacillota</taxon>
        <taxon>Clostridia</taxon>
        <taxon>Peptostreptococcales</taxon>
        <taxon>Peptostreptococcaceae</taxon>
        <taxon>Romboutsia</taxon>
    </lineage>
</organism>
<reference evidence="2 3" key="1">
    <citation type="submission" date="2014-04" db="EMBL/GenBank/DDBJ databases">
        <authorList>
            <person name="Hornung B.V."/>
        </authorList>
    </citation>
    <scope>NUCLEOTIDE SEQUENCE [LARGE SCALE GENOMIC DNA]</scope>
    <source>
        <strain evidence="2 3">CRIB</strain>
    </source>
</reference>
<name>A0A1V1I0K6_9FIRM</name>
<dbReference type="EMBL" id="LN555523">
    <property type="protein sequence ID" value="CED93772.1"/>
    <property type="molecule type" value="Genomic_DNA"/>
</dbReference>
<evidence type="ECO:0000313" key="3">
    <source>
        <dbReference type="Proteomes" id="UP000245622"/>
    </source>
</evidence>
<dbReference type="RefSeq" id="WP_180703459.1">
    <property type="nucleotide sequence ID" value="NZ_CAOJQT010000102.1"/>
</dbReference>
<keyword evidence="3" id="KW-1185">Reference proteome</keyword>
<proteinExistence type="predicted"/>
<dbReference type="Gene3D" id="1.10.10.60">
    <property type="entry name" value="Homeodomain-like"/>
    <property type="match status" value="1"/>
</dbReference>
<dbReference type="GO" id="GO:0003677">
    <property type="term" value="F:DNA binding"/>
    <property type="evidence" value="ECO:0007669"/>
    <property type="project" value="UniProtKB-KW"/>
</dbReference>
<dbReference type="InterPro" id="IPR009057">
    <property type="entry name" value="Homeodomain-like_sf"/>
</dbReference>
<accession>A0A1V1I0K6</accession>
<protein>
    <submittedName>
        <fullName evidence="2">Homeodomain-like</fullName>
    </submittedName>
</protein>
<gene>
    <name evidence="2" type="ORF">CRIB_1021</name>
</gene>
<dbReference type="Pfam" id="PF08765">
    <property type="entry name" value="Mor"/>
    <property type="match status" value="1"/>
</dbReference>
<keyword evidence="2" id="KW-0238">DNA-binding</keyword>